<protein>
    <submittedName>
        <fullName evidence="9">Prepilin-type N-terminal cleavage/methylation domain-containing protein</fullName>
    </submittedName>
</protein>
<evidence type="ECO:0000256" key="7">
    <source>
        <dbReference type="ARBA" id="ARBA00023136"/>
    </source>
</evidence>
<evidence type="ECO:0000313" key="10">
    <source>
        <dbReference type="Proteomes" id="UP000469734"/>
    </source>
</evidence>
<proteinExistence type="predicted"/>
<dbReference type="SUPFAM" id="SSF54523">
    <property type="entry name" value="Pili subunits"/>
    <property type="match status" value="1"/>
</dbReference>
<dbReference type="AlphaFoldDB" id="A0A7X4KGH7"/>
<dbReference type="EMBL" id="WWCR01000003">
    <property type="protein sequence ID" value="MYM71528.1"/>
    <property type="molecule type" value="Genomic_DNA"/>
</dbReference>
<evidence type="ECO:0000256" key="3">
    <source>
        <dbReference type="ARBA" id="ARBA00022481"/>
    </source>
</evidence>
<reference evidence="9 10" key="1">
    <citation type="submission" date="2019-12" db="EMBL/GenBank/DDBJ databases">
        <title>Novel species isolated from a subtropical stream in China.</title>
        <authorList>
            <person name="Lu H."/>
        </authorList>
    </citation>
    <scope>NUCLEOTIDE SEQUENCE [LARGE SCALE GENOMIC DNA]</scope>
    <source>
        <strain evidence="9 10">FT134W</strain>
    </source>
</reference>
<evidence type="ECO:0000256" key="8">
    <source>
        <dbReference type="SAM" id="Phobius"/>
    </source>
</evidence>
<evidence type="ECO:0000256" key="4">
    <source>
        <dbReference type="ARBA" id="ARBA00022519"/>
    </source>
</evidence>
<keyword evidence="7 8" id="KW-0472">Membrane</keyword>
<accession>A0A7X4KGH7</accession>
<keyword evidence="3" id="KW-0488">Methylation</keyword>
<dbReference type="GO" id="GO:0005886">
    <property type="term" value="C:plasma membrane"/>
    <property type="evidence" value="ECO:0007669"/>
    <property type="project" value="UniProtKB-SubCell"/>
</dbReference>
<feature type="transmembrane region" description="Helical" evidence="8">
    <location>
        <begin position="7"/>
        <end position="28"/>
    </location>
</feature>
<comment type="subcellular location">
    <subcellularLocation>
        <location evidence="1">Cell inner membrane</location>
        <topology evidence="1">Single-pass membrane protein</topology>
    </subcellularLocation>
</comment>
<dbReference type="GO" id="GO:0015628">
    <property type="term" value="P:protein secretion by the type II secretion system"/>
    <property type="evidence" value="ECO:0007669"/>
    <property type="project" value="TreeGrafter"/>
</dbReference>
<evidence type="ECO:0000313" key="9">
    <source>
        <dbReference type="EMBL" id="MYM71528.1"/>
    </source>
</evidence>
<name>A0A7X4KGH7_9BURK</name>
<dbReference type="PROSITE" id="PS00409">
    <property type="entry name" value="PROKAR_NTER_METHYL"/>
    <property type="match status" value="1"/>
</dbReference>
<evidence type="ECO:0000256" key="6">
    <source>
        <dbReference type="ARBA" id="ARBA00022989"/>
    </source>
</evidence>
<dbReference type="Pfam" id="PF07963">
    <property type="entry name" value="N_methyl"/>
    <property type="match status" value="1"/>
</dbReference>
<keyword evidence="4" id="KW-0997">Cell inner membrane</keyword>
<sequence length="213" mass="22842">MKSRTRGFTLVELLLAISILAVIAVLGWRGLDSIIRSRVTLTADMEQTRGLQLAFAQMQSDCENLAGSTLLHRRAFIQAEDSRITLVRMVMAENQPTRLQVVSYRVNADGVLTRRESASTRDLAQLDNLWQAALSDTDPGGAVSLQSNVQGMSMRLWVPGPSPIPTAANAGGWVAAAGVTSAGVTSLPNGLEVALMLRGQQIPMVKSFLLGAL</sequence>
<dbReference type="RefSeq" id="WP_161049208.1">
    <property type="nucleotide sequence ID" value="NZ_WWCR01000003.1"/>
</dbReference>
<comment type="caution">
    <text evidence="9">The sequence shown here is derived from an EMBL/GenBank/DDBJ whole genome shotgun (WGS) entry which is preliminary data.</text>
</comment>
<dbReference type="InterPro" id="IPR012902">
    <property type="entry name" value="N_methyl_site"/>
</dbReference>
<organism evidence="9 10">
    <name type="scientific">Duganella margarita</name>
    <dbReference type="NCBI Taxonomy" id="2692170"/>
    <lineage>
        <taxon>Bacteria</taxon>
        <taxon>Pseudomonadati</taxon>
        <taxon>Pseudomonadota</taxon>
        <taxon>Betaproteobacteria</taxon>
        <taxon>Burkholderiales</taxon>
        <taxon>Oxalobacteraceae</taxon>
        <taxon>Telluria group</taxon>
        <taxon>Duganella</taxon>
    </lineage>
</organism>
<evidence type="ECO:0000256" key="1">
    <source>
        <dbReference type="ARBA" id="ARBA00004377"/>
    </source>
</evidence>
<dbReference type="NCBIfam" id="TIGR02532">
    <property type="entry name" value="IV_pilin_GFxxxE"/>
    <property type="match status" value="1"/>
</dbReference>
<keyword evidence="6 8" id="KW-1133">Transmembrane helix</keyword>
<dbReference type="PANTHER" id="PTHR39583:SF2">
    <property type="entry name" value="TYPE II SECRETION SYSTEM PROTEIN J"/>
    <property type="match status" value="1"/>
</dbReference>
<evidence type="ECO:0000256" key="2">
    <source>
        <dbReference type="ARBA" id="ARBA00022475"/>
    </source>
</evidence>
<dbReference type="Proteomes" id="UP000469734">
    <property type="component" value="Unassembled WGS sequence"/>
</dbReference>
<keyword evidence="2" id="KW-1003">Cell membrane</keyword>
<dbReference type="PANTHER" id="PTHR39583">
    <property type="entry name" value="TYPE II SECRETION SYSTEM PROTEIN J-RELATED"/>
    <property type="match status" value="1"/>
</dbReference>
<gene>
    <name evidence="9" type="ORF">GTP56_04870</name>
</gene>
<dbReference type="InterPro" id="IPR051621">
    <property type="entry name" value="T2SS_protein_J"/>
</dbReference>
<keyword evidence="5 8" id="KW-0812">Transmembrane</keyword>
<dbReference type="InterPro" id="IPR045584">
    <property type="entry name" value="Pilin-like"/>
</dbReference>
<evidence type="ECO:0000256" key="5">
    <source>
        <dbReference type="ARBA" id="ARBA00022692"/>
    </source>
</evidence>